<reference evidence="2 3" key="1">
    <citation type="submission" date="2016-10" db="EMBL/GenBank/DDBJ databases">
        <authorList>
            <person name="de Groot N.N."/>
        </authorList>
    </citation>
    <scope>NUCLEOTIDE SEQUENCE [LARGE SCALE GENOMIC DNA]</scope>
    <source>
        <strain evidence="2 3">OK461</strain>
    </source>
</reference>
<dbReference type="EMBL" id="FONR01000020">
    <property type="protein sequence ID" value="SFG42697.1"/>
    <property type="molecule type" value="Genomic_DNA"/>
</dbReference>
<proteinExistence type="predicted"/>
<sequence length="175" mass="16992">MRIRSVISPLIAGAAVAVLASPMPASAADTPVTVQVSSGTLDISVPTGPVNLGTVGVSGSPQSVSSQLGNVTVTDGRGGTAGWTTTVSAVDFTGPQSISVSAAGSSSYTTPSASVSGTATVTASDLNPLYPPGPVQVATGVSGINSATWNPTIHLTIPANALAGTYSSTITHSVA</sequence>
<evidence type="ECO:0008006" key="4">
    <source>
        <dbReference type="Google" id="ProtNLM"/>
    </source>
</evidence>
<evidence type="ECO:0000256" key="1">
    <source>
        <dbReference type="SAM" id="SignalP"/>
    </source>
</evidence>
<dbReference type="OrthoDB" id="5147666at2"/>
<organism evidence="2 3">
    <name type="scientific">Streptomyces mirabilis</name>
    <dbReference type="NCBI Taxonomy" id="68239"/>
    <lineage>
        <taxon>Bacteria</taxon>
        <taxon>Bacillati</taxon>
        <taxon>Actinomycetota</taxon>
        <taxon>Actinomycetes</taxon>
        <taxon>Kitasatosporales</taxon>
        <taxon>Streptomycetaceae</taxon>
        <taxon>Streptomyces</taxon>
    </lineage>
</organism>
<evidence type="ECO:0000313" key="2">
    <source>
        <dbReference type="EMBL" id="SFG42697.1"/>
    </source>
</evidence>
<name>A0A1I2RVM5_9ACTN</name>
<protein>
    <recommendedName>
        <fullName evidence="4">WxL domain surface cell wall-binding</fullName>
    </recommendedName>
</protein>
<feature type="signal peptide" evidence="1">
    <location>
        <begin position="1"/>
        <end position="27"/>
    </location>
</feature>
<gene>
    <name evidence="2" type="ORF">SAMN02787118_120126</name>
</gene>
<feature type="chain" id="PRO_5010235075" description="WxL domain surface cell wall-binding" evidence="1">
    <location>
        <begin position="28"/>
        <end position="175"/>
    </location>
</feature>
<accession>A0A1I2RVM5</accession>
<dbReference type="RefSeq" id="WP_143138321.1">
    <property type="nucleotide sequence ID" value="NZ_FONR01000020.1"/>
</dbReference>
<keyword evidence="1" id="KW-0732">Signal</keyword>
<evidence type="ECO:0000313" key="3">
    <source>
        <dbReference type="Proteomes" id="UP000181942"/>
    </source>
</evidence>
<dbReference type="AlphaFoldDB" id="A0A1I2RVM5"/>
<dbReference type="Proteomes" id="UP000181942">
    <property type="component" value="Unassembled WGS sequence"/>
</dbReference>